<proteinExistence type="predicted"/>
<dbReference type="PATRIC" id="fig|582475.4.peg.1083"/>
<evidence type="ECO:0000313" key="1">
    <source>
        <dbReference type="EMBL" id="KMY32062.1"/>
    </source>
</evidence>
<dbReference type="EMBL" id="LFXJ01000005">
    <property type="protein sequence ID" value="KMY32062.1"/>
    <property type="molecule type" value="Genomic_DNA"/>
</dbReference>
<sequence>MLRLDRAKILRKEIRNGTVIKEEVNISNCITLVNEVFTNAKEMIQRSGTSTRIATVGEIIYLNEKVDIKLPVTGQGSSRRNIRYSKRMIQFINLFILDGMDCFLK</sequence>
<accession>A0A0K9FCX2</accession>
<comment type="caution">
    <text evidence="1">The sequence shown here is derived from an EMBL/GenBank/DDBJ whole genome shotgun (WGS) entry which is preliminary data.</text>
</comment>
<name>A0A0K9FCX2_9BACI</name>
<gene>
    <name evidence="1" type="ORF">ACZ11_07825</name>
</gene>
<dbReference type="AlphaFoldDB" id="A0A0K9FCX2"/>
<protein>
    <submittedName>
        <fullName evidence="1">Uncharacterized protein</fullName>
    </submittedName>
</protein>
<evidence type="ECO:0000313" key="2">
    <source>
        <dbReference type="Proteomes" id="UP000037326"/>
    </source>
</evidence>
<dbReference type="Proteomes" id="UP000037326">
    <property type="component" value="Unassembled WGS sequence"/>
</dbReference>
<organism evidence="1 2">
    <name type="scientific">Lysinibacillus xylanilyticus</name>
    <dbReference type="NCBI Taxonomy" id="582475"/>
    <lineage>
        <taxon>Bacteria</taxon>
        <taxon>Bacillati</taxon>
        <taxon>Bacillota</taxon>
        <taxon>Bacilli</taxon>
        <taxon>Bacillales</taxon>
        <taxon>Bacillaceae</taxon>
        <taxon>Lysinibacillus</taxon>
    </lineage>
</organism>
<reference evidence="2" key="1">
    <citation type="submission" date="2015-07" db="EMBL/GenBank/DDBJ databases">
        <authorList>
            <consortium name="Consortium for Microbial Forensics and Genomics (microFORGE)"/>
            <person name="Knight B.M."/>
            <person name="Roberts D.P."/>
            <person name="Lin D."/>
            <person name="Hari K."/>
            <person name="Fletcher J."/>
            <person name="Melcher U."/>
            <person name="Blagden T."/>
            <person name="Winegar R.A."/>
        </authorList>
    </citation>
    <scope>NUCLEOTIDE SEQUENCE [LARGE SCALE GENOMIC DNA]</scope>
    <source>
        <strain evidence="2">DSM 23493</strain>
    </source>
</reference>